<dbReference type="EMBL" id="OENF01000039">
    <property type="protein sequence ID" value="SOS75289.1"/>
    <property type="molecule type" value="Genomic_DNA"/>
</dbReference>
<organism evidence="1 2">
    <name type="scientific">Tenacibaculum piscium</name>
    <dbReference type="NCBI Taxonomy" id="1458515"/>
    <lineage>
        <taxon>Bacteria</taxon>
        <taxon>Pseudomonadati</taxon>
        <taxon>Bacteroidota</taxon>
        <taxon>Flavobacteriia</taxon>
        <taxon>Flavobacteriales</taxon>
        <taxon>Flavobacteriaceae</taxon>
        <taxon>Tenacibaculum</taxon>
    </lineage>
</organism>
<name>A0A2H1YIG3_9FLAO</name>
<gene>
    <name evidence="1" type="ORF">TNO020_440062</name>
</gene>
<dbReference type="RefSeq" id="WP_101914842.1">
    <property type="nucleotide sequence ID" value="NZ_JAJGWS010000002.1"/>
</dbReference>
<proteinExistence type="predicted"/>
<protein>
    <submittedName>
        <fullName evidence="1">Uncharacterized protein</fullName>
    </submittedName>
</protein>
<dbReference type="AlphaFoldDB" id="A0A2H1YIG3"/>
<dbReference type="Proteomes" id="UP000234211">
    <property type="component" value="Unassembled WGS sequence"/>
</dbReference>
<reference evidence="2" key="1">
    <citation type="submission" date="2017-11" db="EMBL/GenBank/DDBJ databases">
        <authorList>
            <person name="Duchaud E."/>
        </authorList>
    </citation>
    <scope>NUCLEOTIDE SEQUENCE [LARGE SCALE GENOMIC DNA]</scope>
    <source>
        <strain evidence="2">Tenacibaculum sp. TNO020</strain>
    </source>
</reference>
<evidence type="ECO:0000313" key="2">
    <source>
        <dbReference type="Proteomes" id="UP000234211"/>
    </source>
</evidence>
<evidence type="ECO:0000313" key="1">
    <source>
        <dbReference type="EMBL" id="SOS75289.1"/>
    </source>
</evidence>
<accession>A0A2H1YIG3</accession>
<sequence>MIKVYQAVLRHSILTISKKTDKEALTIFLNQNTDMEITVGGLAINTIIRQAYNYYMEKKNYKSAYLILTTYKPELYNLNLKINKLN</sequence>
<keyword evidence="2" id="KW-1185">Reference proteome</keyword>